<dbReference type="Proteomes" id="UP000295375">
    <property type="component" value="Unassembled WGS sequence"/>
</dbReference>
<dbReference type="PROSITE" id="PS51257">
    <property type="entry name" value="PROKAR_LIPOPROTEIN"/>
    <property type="match status" value="1"/>
</dbReference>
<protein>
    <submittedName>
        <fullName evidence="2">TonB-like protein</fullName>
    </submittedName>
</protein>
<reference evidence="2 3" key="1">
    <citation type="submission" date="2019-03" db="EMBL/GenBank/DDBJ databases">
        <title>Genomic Encyclopedia of Type Strains, Phase IV (KMG-IV): sequencing the most valuable type-strain genomes for metagenomic binning, comparative biology and taxonomic classification.</title>
        <authorList>
            <person name="Goeker M."/>
        </authorList>
    </citation>
    <scope>NUCLEOTIDE SEQUENCE [LARGE SCALE GENOMIC DNA]</scope>
    <source>
        <strain evidence="2 3">DSM 103792</strain>
    </source>
</reference>
<keyword evidence="1" id="KW-0732">Signal</keyword>
<name>A0A4R6UV36_9GAMM</name>
<proteinExistence type="predicted"/>
<gene>
    <name evidence="2" type="ORF">EV696_101211</name>
</gene>
<accession>A0A4R6UV36</accession>
<keyword evidence="3" id="KW-1185">Reference proteome</keyword>
<comment type="caution">
    <text evidence="2">The sequence shown here is derived from an EMBL/GenBank/DDBJ whole genome shotgun (WGS) entry which is preliminary data.</text>
</comment>
<dbReference type="EMBL" id="SNYM01000001">
    <property type="protein sequence ID" value="TDQ51238.1"/>
    <property type="molecule type" value="Genomic_DNA"/>
</dbReference>
<evidence type="ECO:0000313" key="3">
    <source>
        <dbReference type="Proteomes" id="UP000295375"/>
    </source>
</evidence>
<evidence type="ECO:0000313" key="2">
    <source>
        <dbReference type="EMBL" id="TDQ51238.1"/>
    </source>
</evidence>
<evidence type="ECO:0000256" key="1">
    <source>
        <dbReference type="SAM" id="SignalP"/>
    </source>
</evidence>
<feature type="signal peptide" evidence="1">
    <location>
        <begin position="1"/>
        <end position="24"/>
    </location>
</feature>
<sequence length="156" mass="17212">MSRQIRLMLTAAVAVLLAACGSSAPESESVTEAATPRPSLPVVSVDAEQLSQYWLIDDEPSKTEGRLSGRSVNYGCVSVDFGIDADGKVFDVRTRKSWPQAQFVEFVESAMQEYEFEAAETNAAHQPVRTQWLLAVADVDGKRSLHIAEHLLHYCR</sequence>
<dbReference type="Gene3D" id="3.30.2420.10">
    <property type="entry name" value="TonB"/>
    <property type="match status" value="1"/>
</dbReference>
<feature type="chain" id="PRO_5020605628" evidence="1">
    <location>
        <begin position="25"/>
        <end position="156"/>
    </location>
</feature>
<dbReference type="SUPFAM" id="SSF74653">
    <property type="entry name" value="TolA/TonB C-terminal domain"/>
    <property type="match status" value="1"/>
</dbReference>
<dbReference type="RefSeq" id="WP_133587088.1">
    <property type="nucleotide sequence ID" value="NZ_CP037953.1"/>
</dbReference>
<dbReference type="AlphaFoldDB" id="A0A4R6UV36"/>
<organism evidence="2 3">
    <name type="scientific">Permianibacter aggregans</name>
    <dbReference type="NCBI Taxonomy" id="1510150"/>
    <lineage>
        <taxon>Bacteria</taxon>
        <taxon>Pseudomonadati</taxon>
        <taxon>Pseudomonadota</taxon>
        <taxon>Gammaproteobacteria</taxon>
        <taxon>Pseudomonadales</taxon>
        <taxon>Pseudomonadaceae</taxon>
        <taxon>Permianibacter</taxon>
    </lineage>
</organism>